<evidence type="ECO:0000313" key="2">
    <source>
        <dbReference type="Proteomes" id="UP001187471"/>
    </source>
</evidence>
<protein>
    <submittedName>
        <fullName evidence="1">Uncharacterized protein</fullName>
    </submittedName>
</protein>
<dbReference type="Gene3D" id="2.40.70.10">
    <property type="entry name" value="Acid Proteases"/>
    <property type="match status" value="1"/>
</dbReference>
<proteinExistence type="predicted"/>
<dbReference type="Proteomes" id="UP001187471">
    <property type="component" value="Unassembled WGS sequence"/>
</dbReference>
<organism evidence="1 2">
    <name type="scientific">Escallonia rubra</name>
    <dbReference type="NCBI Taxonomy" id="112253"/>
    <lineage>
        <taxon>Eukaryota</taxon>
        <taxon>Viridiplantae</taxon>
        <taxon>Streptophyta</taxon>
        <taxon>Embryophyta</taxon>
        <taxon>Tracheophyta</taxon>
        <taxon>Spermatophyta</taxon>
        <taxon>Magnoliopsida</taxon>
        <taxon>eudicotyledons</taxon>
        <taxon>Gunneridae</taxon>
        <taxon>Pentapetalae</taxon>
        <taxon>asterids</taxon>
        <taxon>campanulids</taxon>
        <taxon>Escalloniales</taxon>
        <taxon>Escalloniaceae</taxon>
        <taxon>Escallonia</taxon>
    </lineage>
</organism>
<dbReference type="InterPro" id="IPR021109">
    <property type="entry name" value="Peptidase_aspartic_dom_sf"/>
</dbReference>
<name>A0AA88R0M6_9ASTE</name>
<keyword evidence="2" id="KW-1185">Reference proteome</keyword>
<dbReference type="SUPFAM" id="SSF50630">
    <property type="entry name" value="Acid proteases"/>
    <property type="match status" value="1"/>
</dbReference>
<dbReference type="Pfam" id="PF13650">
    <property type="entry name" value="Asp_protease_2"/>
    <property type="match status" value="1"/>
</dbReference>
<accession>A0AA88R0M6</accession>
<comment type="caution">
    <text evidence="1">The sequence shown here is derived from an EMBL/GenBank/DDBJ whole genome shotgun (WGS) entry which is preliminary data.</text>
</comment>
<reference evidence="1" key="1">
    <citation type="submission" date="2022-12" db="EMBL/GenBank/DDBJ databases">
        <title>Draft genome assemblies for two species of Escallonia (Escalloniales).</title>
        <authorList>
            <person name="Chanderbali A."/>
            <person name="Dervinis C."/>
            <person name="Anghel I."/>
            <person name="Soltis D."/>
            <person name="Soltis P."/>
            <person name="Zapata F."/>
        </authorList>
    </citation>
    <scope>NUCLEOTIDE SEQUENCE</scope>
    <source>
        <strain evidence="1">UCBG92.1500</strain>
        <tissue evidence="1">Leaf</tissue>
    </source>
</reference>
<evidence type="ECO:0000313" key="1">
    <source>
        <dbReference type="EMBL" id="KAK2980058.1"/>
    </source>
</evidence>
<dbReference type="AlphaFoldDB" id="A0AA88R0M6"/>
<sequence length="153" mass="16931">MEHPSRPRVPEPETYRGACDDKELEISFSLLNREQSGLSQFSHQQMNSQTGKTVNRKMSLGPFCNAMTFEVGNPKGDLIGETLKGTPPKKKADIPGKGLMFLDIKVNGKVIRAMVDTRATDNYISSTEVERLGLTVEKGKSYQFCCPTGSSDR</sequence>
<gene>
    <name evidence="1" type="ORF">RJ640_028787</name>
</gene>
<dbReference type="EMBL" id="JAVXUO010001684">
    <property type="protein sequence ID" value="KAK2980058.1"/>
    <property type="molecule type" value="Genomic_DNA"/>
</dbReference>